<organism evidence="1 2">
    <name type="scientific">Pseudomonas putida</name>
    <name type="common">Arthrobacter siderocapsulatus</name>
    <dbReference type="NCBI Taxonomy" id="303"/>
    <lineage>
        <taxon>Bacteria</taxon>
        <taxon>Pseudomonadati</taxon>
        <taxon>Pseudomonadota</taxon>
        <taxon>Gammaproteobacteria</taxon>
        <taxon>Pseudomonadales</taxon>
        <taxon>Pseudomonadaceae</taxon>
        <taxon>Pseudomonas</taxon>
    </lineage>
</organism>
<dbReference type="AlphaFoldDB" id="A0AAD0PCK3"/>
<accession>A0AAD0PCK3</accession>
<dbReference type="EMBL" id="CP030750">
    <property type="protein sequence ID" value="AXA23361.1"/>
    <property type="molecule type" value="Genomic_DNA"/>
</dbReference>
<gene>
    <name evidence="1" type="ORF">C1S65_04225</name>
</gene>
<proteinExistence type="predicted"/>
<name>A0AAD0PCK3_PSEPU</name>
<sequence>MQAFPFYFMGLNVEALAGVIEQAFRACISKGECSLCLLMMSGVQRATYLGLTDDLPEVIRHPAMYVINARVGVPEWLCCQCHCTNLVYQWTQKGHRLRSYQAS</sequence>
<protein>
    <submittedName>
        <fullName evidence="1">Uncharacterized protein</fullName>
    </submittedName>
</protein>
<evidence type="ECO:0000313" key="2">
    <source>
        <dbReference type="Proteomes" id="UP000251617"/>
    </source>
</evidence>
<evidence type="ECO:0000313" key="1">
    <source>
        <dbReference type="EMBL" id="AXA23361.1"/>
    </source>
</evidence>
<reference evidence="1 2" key="1">
    <citation type="submission" date="2018-06" db="EMBL/GenBank/DDBJ databases">
        <title>The genome of Pseudomonas putida NX-1, a lignin degrader.</title>
        <authorList>
            <person name="Xu Z."/>
        </authorList>
    </citation>
    <scope>NUCLEOTIDE SEQUENCE [LARGE SCALE GENOMIC DNA]</scope>
    <source>
        <strain evidence="1 2">NX-1</strain>
    </source>
</reference>
<dbReference type="Proteomes" id="UP000251617">
    <property type="component" value="Chromosome"/>
</dbReference>